<dbReference type="RefSeq" id="XP_002952138.1">
    <property type="nucleotide sequence ID" value="XM_002952092.1"/>
</dbReference>
<keyword evidence="2" id="KW-1185">Reference proteome</keyword>
<reference evidence="1 2" key="1">
    <citation type="journal article" date="2010" name="Science">
        <title>Genomic analysis of organismal complexity in the multicellular green alga Volvox carteri.</title>
        <authorList>
            <person name="Prochnik S.E."/>
            <person name="Umen J."/>
            <person name="Nedelcu A.M."/>
            <person name="Hallmann A."/>
            <person name="Miller S.M."/>
            <person name="Nishii I."/>
            <person name="Ferris P."/>
            <person name="Kuo A."/>
            <person name="Mitros T."/>
            <person name="Fritz-Laylin L.K."/>
            <person name="Hellsten U."/>
            <person name="Chapman J."/>
            <person name="Simakov O."/>
            <person name="Rensing S.A."/>
            <person name="Terry A."/>
            <person name="Pangilinan J."/>
            <person name="Kapitonov V."/>
            <person name="Jurka J."/>
            <person name="Salamov A."/>
            <person name="Shapiro H."/>
            <person name="Schmutz J."/>
            <person name="Grimwood J."/>
            <person name="Lindquist E."/>
            <person name="Lucas S."/>
            <person name="Grigoriev I.V."/>
            <person name="Schmitt R."/>
            <person name="Kirk D."/>
            <person name="Rokhsar D.S."/>
        </authorList>
    </citation>
    <scope>NUCLEOTIDE SEQUENCE [LARGE SCALE GENOMIC DNA]</scope>
    <source>
        <strain evidence="2">f. Nagariensis / Eve</strain>
    </source>
</reference>
<evidence type="ECO:0000313" key="2">
    <source>
        <dbReference type="Proteomes" id="UP000001058"/>
    </source>
</evidence>
<dbReference type="KEGG" id="vcn:VOLCADRAFT_105364"/>
<name>D8U0E3_VOLCA</name>
<accession>D8U0E3</accession>
<protein>
    <submittedName>
        <fullName evidence="1">Uncharacterized protein</fullName>
    </submittedName>
</protein>
<organism evidence="2">
    <name type="scientific">Volvox carteri f. nagariensis</name>
    <dbReference type="NCBI Taxonomy" id="3068"/>
    <lineage>
        <taxon>Eukaryota</taxon>
        <taxon>Viridiplantae</taxon>
        <taxon>Chlorophyta</taxon>
        <taxon>core chlorophytes</taxon>
        <taxon>Chlorophyceae</taxon>
        <taxon>CS clade</taxon>
        <taxon>Chlamydomonadales</taxon>
        <taxon>Volvocaceae</taxon>
        <taxon>Volvox</taxon>
    </lineage>
</organism>
<dbReference type="Proteomes" id="UP000001058">
    <property type="component" value="Unassembled WGS sequence"/>
</dbReference>
<dbReference type="AlphaFoldDB" id="D8U0E3"/>
<evidence type="ECO:0000313" key="1">
    <source>
        <dbReference type="EMBL" id="EFJ46929.1"/>
    </source>
</evidence>
<proteinExistence type="predicted"/>
<dbReference type="GeneID" id="9628305"/>
<dbReference type="EMBL" id="GL378348">
    <property type="protein sequence ID" value="EFJ46929.1"/>
    <property type="molecule type" value="Genomic_DNA"/>
</dbReference>
<gene>
    <name evidence="1" type="ORF">VOLCADRAFT_105364</name>
</gene>
<dbReference type="InParanoid" id="D8U0E3"/>
<sequence length="114" mass="12863">MQLIFNRSTVTKPAVDDESRCRDGKGRKARVELDIARYQDYAEYFEGGSPTMNALSQVAEDLQRGVCNTTQAVERIGGALYKVLVRAFDTHRPTGMTAVRINICMKWAPKIHEK</sequence>